<feature type="transmembrane region" description="Helical" evidence="8">
    <location>
        <begin position="60"/>
        <end position="81"/>
    </location>
</feature>
<dbReference type="Proteomes" id="UP000246722">
    <property type="component" value="Unassembled WGS sequence"/>
</dbReference>
<reference evidence="10 11" key="1">
    <citation type="submission" date="2018-05" db="EMBL/GenBank/DDBJ databases">
        <title>Genetic diversity of glacier-inhabiting Cryobacterium bacteria in China and description of Cryobacterium mengkeensis sp. nov. and Arthrobacter glacialis sp. nov.</title>
        <authorList>
            <person name="Liu Q."/>
            <person name="Xin Y.-H."/>
        </authorList>
    </citation>
    <scope>NUCLEOTIDE SEQUENCE [LARGE SCALE GENOMIC DNA]</scope>
    <source>
        <strain evidence="10 11">SK-1</strain>
    </source>
</reference>
<keyword evidence="3" id="KW-0813">Transport</keyword>
<dbReference type="InterPro" id="IPR011701">
    <property type="entry name" value="MFS"/>
</dbReference>
<dbReference type="CDD" id="cd17324">
    <property type="entry name" value="MFS_NepI_like"/>
    <property type="match status" value="1"/>
</dbReference>
<dbReference type="PANTHER" id="PTHR43271:SF1">
    <property type="entry name" value="INNER MEMBRANE TRANSPORT PROTEIN YNFM"/>
    <property type="match status" value="1"/>
</dbReference>
<dbReference type="EMBL" id="QHLY01000008">
    <property type="protein sequence ID" value="PXA70349.1"/>
    <property type="molecule type" value="Genomic_DNA"/>
</dbReference>
<comment type="caution">
    <text evidence="10">The sequence shown here is derived from an EMBL/GenBank/DDBJ whole genome shotgun (WGS) entry which is preliminary data.</text>
</comment>
<dbReference type="InterPro" id="IPR020846">
    <property type="entry name" value="MFS_dom"/>
</dbReference>
<protein>
    <submittedName>
        <fullName evidence="10">MFS transporter</fullName>
    </submittedName>
</protein>
<keyword evidence="6 8" id="KW-1133">Transmembrane helix</keyword>
<evidence type="ECO:0000313" key="11">
    <source>
        <dbReference type="Proteomes" id="UP000246722"/>
    </source>
</evidence>
<evidence type="ECO:0000256" key="8">
    <source>
        <dbReference type="SAM" id="Phobius"/>
    </source>
</evidence>
<evidence type="ECO:0000313" key="10">
    <source>
        <dbReference type="EMBL" id="PXA70349.1"/>
    </source>
</evidence>
<name>A0A317ZZX3_9MICO</name>
<accession>A0A317ZZX3</accession>
<evidence type="ECO:0000256" key="3">
    <source>
        <dbReference type="ARBA" id="ARBA00022448"/>
    </source>
</evidence>
<sequence>MNTTNVRASAWSGYDRGAPELRRITVALFAAGFAVFAQVFGSQAILPAVSADLGISASQAALMVSATTLGLAASVLPWAWLADRIGRVPAMKFSITAATVVGFSAPLLPTFEGVLLARVVLGLALGAVPAVSIAYLAEELAASRVAVAAGIFVAGNTFGGICGRLIAGPLSHLLGWRPAMLVVAALAAVAAIAFVVLIPRARGFRADVVQPFPLRTRILFQLRDPVMLGLYAQGFLLMGAFGAVYNYFGFRLLQPPFSVPSALVGLLFAAYFFGTIASRVSGGRVARFGALPVILTGIALMLIGLALLLTPTLPAVIAGLVIFTIGCFTAHPVASGQSGIRAQLGRAQATALYQLCWLGGTALFGWVAGIVYDLAGWPATVGVVGTLCLAAAVLAVLGLRVFTDRRPALPSPALVDRTPV</sequence>
<evidence type="ECO:0000259" key="9">
    <source>
        <dbReference type="PROSITE" id="PS50850"/>
    </source>
</evidence>
<feature type="transmembrane region" description="Helical" evidence="8">
    <location>
        <begin position="355"/>
        <end position="375"/>
    </location>
</feature>
<feature type="domain" description="Major facilitator superfamily (MFS) profile" evidence="9">
    <location>
        <begin position="20"/>
        <end position="403"/>
    </location>
</feature>
<feature type="transmembrane region" description="Helical" evidence="8">
    <location>
        <begin position="21"/>
        <end position="40"/>
    </location>
</feature>
<dbReference type="PANTHER" id="PTHR43271">
    <property type="entry name" value="BLL2771 PROTEIN"/>
    <property type="match status" value="1"/>
</dbReference>
<feature type="transmembrane region" description="Helical" evidence="8">
    <location>
        <begin position="288"/>
        <end position="309"/>
    </location>
</feature>
<dbReference type="SUPFAM" id="SSF103473">
    <property type="entry name" value="MFS general substrate transporter"/>
    <property type="match status" value="1"/>
</dbReference>
<organism evidence="10 11">
    <name type="scientific">Cryobacterium arcticum</name>
    <dbReference type="NCBI Taxonomy" id="670052"/>
    <lineage>
        <taxon>Bacteria</taxon>
        <taxon>Bacillati</taxon>
        <taxon>Actinomycetota</taxon>
        <taxon>Actinomycetes</taxon>
        <taxon>Micrococcales</taxon>
        <taxon>Microbacteriaceae</taxon>
        <taxon>Cryobacterium</taxon>
    </lineage>
</organism>
<dbReference type="Pfam" id="PF07690">
    <property type="entry name" value="MFS_1"/>
    <property type="match status" value="1"/>
</dbReference>
<evidence type="ECO:0000256" key="1">
    <source>
        <dbReference type="ARBA" id="ARBA00004651"/>
    </source>
</evidence>
<dbReference type="Gene3D" id="1.20.1250.20">
    <property type="entry name" value="MFS general substrate transporter like domains"/>
    <property type="match status" value="1"/>
</dbReference>
<feature type="transmembrane region" description="Helical" evidence="8">
    <location>
        <begin position="115"/>
        <end position="136"/>
    </location>
</feature>
<feature type="transmembrane region" description="Helical" evidence="8">
    <location>
        <begin position="179"/>
        <end position="198"/>
    </location>
</feature>
<dbReference type="GO" id="GO:0005886">
    <property type="term" value="C:plasma membrane"/>
    <property type="evidence" value="ECO:0007669"/>
    <property type="project" value="UniProtKB-SubCell"/>
</dbReference>
<evidence type="ECO:0000256" key="2">
    <source>
        <dbReference type="ARBA" id="ARBA00008335"/>
    </source>
</evidence>
<dbReference type="PROSITE" id="PS50850">
    <property type="entry name" value="MFS"/>
    <property type="match status" value="1"/>
</dbReference>
<keyword evidence="5 8" id="KW-0812">Transmembrane</keyword>
<feature type="transmembrane region" description="Helical" evidence="8">
    <location>
        <begin position="315"/>
        <end position="334"/>
    </location>
</feature>
<feature type="transmembrane region" description="Helical" evidence="8">
    <location>
        <begin position="145"/>
        <end position="167"/>
    </location>
</feature>
<feature type="transmembrane region" description="Helical" evidence="8">
    <location>
        <begin position="381"/>
        <end position="402"/>
    </location>
</feature>
<proteinExistence type="inferred from homology"/>
<keyword evidence="7 8" id="KW-0472">Membrane</keyword>
<feature type="transmembrane region" description="Helical" evidence="8">
    <location>
        <begin position="93"/>
        <end position="109"/>
    </location>
</feature>
<evidence type="ECO:0000256" key="7">
    <source>
        <dbReference type="ARBA" id="ARBA00023136"/>
    </source>
</evidence>
<comment type="subcellular location">
    <subcellularLocation>
        <location evidence="1">Cell membrane</location>
        <topology evidence="1">Multi-pass membrane protein</topology>
    </subcellularLocation>
</comment>
<evidence type="ECO:0000256" key="5">
    <source>
        <dbReference type="ARBA" id="ARBA00022692"/>
    </source>
</evidence>
<keyword evidence="4" id="KW-1003">Cell membrane</keyword>
<dbReference type="RefSeq" id="WP_110126378.1">
    <property type="nucleotide sequence ID" value="NZ_QHLY01000008.1"/>
</dbReference>
<dbReference type="InterPro" id="IPR036259">
    <property type="entry name" value="MFS_trans_sf"/>
</dbReference>
<dbReference type="GO" id="GO:0022857">
    <property type="term" value="F:transmembrane transporter activity"/>
    <property type="evidence" value="ECO:0007669"/>
    <property type="project" value="InterPro"/>
</dbReference>
<dbReference type="AlphaFoldDB" id="A0A317ZZX3"/>
<feature type="transmembrane region" description="Helical" evidence="8">
    <location>
        <begin position="257"/>
        <end position="276"/>
    </location>
</feature>
<evidence type="ECO:0000256" key="4">
    <source>
        <dbReference type="ARBA" id="ARBA00022475"/>
    </source>
</evidence>
<evidence type="ECO:0000256" key="6">
    <source>
        <dbReference type="ARBA" id="ARBA00022989"/>
    </source>
</evidence>
<keyword evidence="11" id="KW-1185">Reference proteome</keyword>
<gene>
    <name evidence="10" type="ORF">CTB96_07860</name>
</gene>
<feature type="transmembrane region" description="Helical" evidence="8">
    <location>
        <begin position="225"/>
        <end position="245"/>
    </location>
</feature>
<comment type="similarity">
    <text evidence="2">Belongs to the major facilitator superfamily.</text>
</comment>
<dbReference type="OrthoDB" id="63984at2"/>